<dbReference type="GO" id="GO:0051075">
    <property type="term" value="F:S-adenosylmethionine:tRNA ribosyltransferase-isomerase activity"/>
    <property type="evidence" value="ECO:0007669"/>
    <property type="project" value="UniProtKB-EC"/>
</dbReference>
<keyword evidence="7 13" id="KW-0671">Queuosine biosynthesis</keyword>
<reference evidence="15" key="1">
    <citation type="submission" date="2015-06" db="EMBL/GenBank/DDBJ databases">
        <authorList>
            <person name="Bertelli C."/>
        </authorList>
    </citation>
    <scope>NUCLEOTIDE SEQUENCE [LARGE SCALE GENOMIC DNA]</scope>
    <source>
        <strain evidence="15">CRIB-30</strain>
    </source>
</reference>
<dbReference type="PANTHER" id="PTHR30307:SF0">
    <property type="entry name" value="S-ADENOSYLMETHIONINE:TRNA RIBOSYLTRANSFERASE-ISOMERASE"/>
    <property type="match status" value="1"/>
</dbReference>
<dbReference type="NCBIfam" id="NF001140">
    <property type="entry name" value="PRK00147.1"/>
    <property type="match status" value="1"/>
</dbReference>
<evidence type="ECO:0000256" key="9">
    <source>
        <dbReference type="ARBA" id="ARBA00061210"/>
    </source>
</evidence>
<evidence type="ECO:0000256" key="2">
    <source>
        <dbReference type="ARBA" id="ARBA00004691"/>
    </source>
</evidence>
<gene>
    <name evidence="13 14" type="primary">queA</name>
    <name evidence="14" type="ORF">ELAC_1315</name>
</gene>
<dbReference type="Gene3D" id="3.40.1780.10">
    <property type="entry name" value="QueA-like"/>
    <property type="match status" value="2"/>
</dbReference>
<keyword evidence="15" id="KW-1185">Reference proteome</keyword>
<dbReference type="InterPro" id="IPR003699">
    <property type="entry name" value="QueA"/>
</dbReference>
<dbReference type="HAMAP" id="MF_00113">
    <property type="entry name" value="QueA"/>
    <property type="match status" value="1"/>
</dbReference>
<evidence type="ECO:0000256" key="12">
    <source>
        <dbReference type="ARBA" id="ARBA00076160"/>
    </source>
</evidence>
<evidence type="ECO:0000256" key="11">
    <source>
        <dbReference type="ARBA" id="ARBA00069325"/>
    </source>
</evidence>
<dbReference type="AlphaFoldDB" id="A0A0H5DSC1"/>
<evidence type="ECO:0000313" key="15">
    <source>
        <dbReference type="Proteomes" id="UP000220251"/>
    </source>
</evidence>
<dbReference type="EC" id="2.4.99.17" evidence="10 13"/>
<dbReference type="InterPro" id="IPR036100">
    <property type="entry name" value="QueA_sf"/>
</dbReference>
<dbReference type="FunFam" id="3.40.1780.10:FF:000001">
    <property type="entry name" value="S-adenosylmethionine:tRNA ribosyltransferase-isomerase"/>
    <property type="match status" value="1"/>
</dbReference>
<comment type="function">
    <text evidence="13">Transfers and isomerizes the ribose moiety from AdoMet to the 7-aminomethyl group of 7-deazaguanine (preQ1-tRNA) to give epoxyqueuosine (oQ-tRNA).</text>
</comment>
<dbReference type="PANTHER" id="PTHR30307">
    <property type="entry name" value="S-ADENOSYLMETHIONINE:TRNA RIBOSYLTRANSFERASE-ISOMERASE"/>
    <property type="match status" value="1"/>
</dbReference>
<evidence type="ECO:0000256" key="8">
    <source>
        <dbReference type="ARBA" id="ARBA00052751"/>
    </source>
</evidence>
<evidence type="ECO:0000256" key="4">
    <source>
        <dbReference type="ARBA" id="ARBA00022490"/>
    </source>
</evidence>
<evidence type="ECO:0000256" key="5">
    <source>
        <dbReference type="ARBA" id="ARBA00022679"/>
    </source>
</evidence>
<dbReference type="Proteomes" id="UP000220251">
    <property type="component" value="Unassembled WGS sequence"/>
</dbReference>
<evidence type="ECO:0000256" key="7">
    <source>
        <dbReference type="ARBA" id="ARBA00022785"/>
    </source>
</evidence>
<comment type="subcellular location">
    <subcellularLocation>
        <location evidence="1 13">Cytoplasm</location>
    </subcellularLocation>
</comment>
<dbReference type="SUPFAM" id="SSF111337">
    <property type="entry name" value="QueA-like"/>
    <property type="match status" value="1"/>
</dbReference>
<protein>
    <recommendedName>
        <fullName evidence="11 13">S-adenosylmethionine:tRNA ribosyltransferase-isomerase</fullName>
        <ecNumber evidence="10 13">2.4.99.17</ecNumber>
    </recommendedName>
    <alternativeName>
        <fullName evidence="12 13">Queuosine biosynthesis protein QueA</fullName>
    </alternativeName>
</protein>
<accession>A0A0H5DSC1</accession>
<dbReference type="InterPro" id="IPR042119">
    <property type="entry name" value="QueA_dom2"/>
</dbReference>
<keyword evidence="6 13" id="KW-0949">S-adenosyl-L-methionine</keyword>
<keyword evidence="5 13" id="KW-0808">Transferase</keyword>
<keyword evidence="14" id="KW-0413">Isomerase</keyword>
<proteinExistence type="inferred from homology"/>
<organism evidence="14 15">
    <name type="scientific">Estrella lausannensis</name>
    <dbReference type="NCBI Taxonomy" id="483423"/>
    <lineage>
        <taxon>Bacteria</taxon>
        <taxon>Pseudomonadati</taxon>
        <taxon>Chlamydiota</taxon>
        <taxon>Chlamydiia</taxon>
        <taxon>Parachlamydiales</taxon>
        <taxon>Candidatus Criblamydiaceae</taxon>
        <taxon>Estrella</taxon>
    </lineage>
</organism>
<dbReference type="GO" id="GO:0005737">
    <property type="term" value="C:cytoplasm"/>
    <property type="evidence" value="ECO:0007669"/>
    <property type="project" value="UniProtKB-SubCell"/>
</dbReference>
<dbReference type="Pfam" id="PF02547">
    <property type="entry name" value="Queuosine_synth"/>
    <property type="match status" value="1"/>
</dbReference>
<evidence type="ECO:0000256" key="1">
    <source>
        <dbReference type="ARBA" id="ARBA00004496"/>
    </source>
</evidence>
<dbReference type="Gene3D" id="2.40.10.240">
    <property type="entry name" value="QueA-like"/>
    <property type="match status" value="1"/>
</dbReference>
<dbReference type="GO" id="GO:0008616">
    <property type="term" value="P:tRNA queuosine(34) biosynthetic process"/>
    <property type="evidence" value="ECO:0007669"/>
    <property type="project" value="UniProtKB-UniRule"/>
</dbReference>
<evidence type="ECO:0000256" key="10">
    <source>
        <dbReference type="ARBA" id="ARBA00066503"/>
    </source>
</evidence>
<comment type="similarity">
    <text evidence="9 13">Belongs to the QueA family.</text>
</comment>
<evidence type="ECO:0000256" key="3">
    <source>
        <dbReference type="ARBA" id="ARBA00011245"/>
    </source>
</evidence>
<name>A0A0H5DSC1_9BACT</name>
<dbReference type="NCBIfam" id="TIGR00113">
    <property type="entry name" value="queA"/>
    <property type="match status" value="1"/>
</dbReference>
<comment type="subunit">
    <text evidence="3 13">Monomer.</text>
</comment>
<evidence type="ECO:0000256" key="13">
    <source>
        <dbReference type="HAMAP-Rule" id="MF_00113"/>
    </source>
</evidence>
<comment type="catalytic activity">
    <reaction evidence="8 13">
        <text>7-aminomethyl-7-carbaguanosine(34) in tRNA + S-adenosyl-L-methionine = epoxyqueuosine(34) in tRNA + adenine + L-methionine + 2 H(+)</text>
        <dbReference type="Rhea" id="RHEA:32155"/>
        <dbReference type="Rhea" id="RHEA-COMP:10342"/>
        <dbReference type="Rhea" id="RHEA-COMP:18582"/>
        <dbReference type="ChEBI" id="CHEBI:15378"/>
        <dbReference type="ChEBI" id="CHEBI:16708"/>
        <dbReference type="ChEBI" id="CHEBI:57844"/>
        <dbReference type="ChEBI" id="CHEBI:59789"/>
        <dbReference type="ChEBI" id="CHEBI:82833"/>
        <dbReference type="ChEBI" id="CHEBI:194443"/>
        <dbReference type="EC" id="2.4.99.17"/>
    </reaction>
</comment>
<evidence type="ECO:0000256" key="6">
    <source>
        <dbReference type="ARBA" id="ARBA00022691"/>
    </source>
</evidence>
<keyword evidence="4 13" id="KW-0963">Cytoplasm</keyword>
<dbReference type="UniPathway" id="UPA00392"/>
<dbReference type="InterPro" id="IPR042118">
    <property type="entry name" value="QueA_dom1"/>
</dbReference>
<dbReference type="EMBL" id="CWGJ01000015">
    <property type="protein sequence ID" value="CRX38654.1"/>
    <property type="molecule type" value="Genomic_DNA"/>
</dbReference>
<evidence type="ECO:0000313" key="14">
    <source>
        <dbReference type="EMBL" id="CRX38654.1"/>
    </source>
</evidence>
<sequence length="427" mass="48447">MEKTQILGGYTRCGKQIIRFKFVEGLQKLAKARLDENVSKIRFARDSIHHNHLIQSFKRNIFFVDVSYRFRYDDSEKFNEKSAMDPTLLKSYSYHLPEELIAKKPASPRDSSRLMVIERSSGTIRIGIFRDLLSLVGPHDRFVVNNTKVFKARLLGMKPGTGGKCEVFLLKEISKGRWQALVRPGKKMPHGTVVEFSPHFYCQILDTLPDGSRIVQFPQEVDVLQQTSLLGHIPLPHYIQRDADDPQDEKDYQTSFASRVGANAAPTAGLHFTDELVSALKNKGNAFFEVTLHVGLGTFRPVQVEDIREHKMHSEWCEITSETASALNQACRGREIAVGTTSCRTLESFADERGQLSSGCHETDIFIYPGYRFKRTNALLTNFHLPESSLLMLVSAFAGPELIKEAYSKAIEERMRFYSYGDAMLIL</sequence>
<comment type="pathway">
    <text evidence="2 13">tRNA modification; tRNA-queuosine biosynthesis.</text>
</comment>